<dbReference type="RefSeq" id="XP_040722281.1">
    <property type="nucleotide sequence ID" value="XM_040870151.1"/>
</dbReference>
<comment type="similarity">
    <text evidence="2">Belongs to the WD repeat NOL10/ENP2 family.</text>
</comment>
<evidence type="ECO:0000256" key="4">
    <source>
        <dbReference type="ARBA" id="ARBA00022737"/>
    </source>
</evidence>
<dbReference type="Pfam" id="PF23098">
    <property type="entry name" value="Beta-prop_NOL10_N"/>
    <property type="match status" value="1"/>
</dbReference>
<evidence type="ECO:0000256" key="2">
    <source>
        <dbReference type="ARBA" id="ARBA00005264"/>
    </source>
</evidence>
<dbReference type="InterPro" id="IPR056550">
    <property type="entry name" value="NOL10_2nd"/>
</dbReference>
<evidence type="ECO:0000259" key="7">
    <source>
        <dbReference type="Pfam" id="PF08159"/>
    </source>
</evidence>
<dbReference type="InterPro" id="IPR015943">
    <property type="entry name" value="WD40/YVTN_repeat-like_dom_sf"/>
</dbReference>
<evidence type="ECO:0000313" key="10">
    <source>
        <dbReference type="EMBL" id="ORY75408.1"/>
    </source>
</evidence>
<evidence type="ECO:0000256" key="5">
    <source>
        <dbReference type="ARBA" id="ARBA00023242"/>
    </source>
</evidence>
<dbReference type="GO" id="GO:0032040">
    <property type="term" value="C:small-subunit processome"/>
    <property type="evidence" value="ECO:0007669"/>
    <property type="project" value="TreeGrafter"/>
</dbReference>
<accession>A0A1Y2EV05</accession>
<keyword evidence="11" id="KW-1185">Reference proteome</keyword>
<name>A0A1Y2EV05_PROLT</name>
<dbReference type="OMA" id="GYFMDVR"/>
<dbReference type="PANTHER" id="PTHR14927:SF0">
    <property type="entry name" value="NUCLEOLAR PROTEIN 10"/>
    <property type="match status" value="1"/>
</dbReference>
<feature type="compositionally biased region" description="Acidic residues" evidence="6">
    <location>
        <begin position="541"/>
        <end position="552"/>
    </location>
</feature>
<dbReference type="InterPro" id="IPR036322">
    <property type="entry name" value="WD40_repeat_dom_sf"/>
</dbReference>
<dbReference type="EMBL" id="MCFI01000026">
    <property type="protein sequence ID" value="ORY75408.1"/>
    <property type="molecule type" value="Genomic_DNA"/>
</dbReference>
<feature type="region of interest" description="Disordered" evidence="6">
    <location>
        <begin position="520"/>
        <end position="620"/>
    </location>
</feature>
<dbReference type="GeneID" id="63786750"/>
<feature type="domain" description="Nucleolar protein 10-like second" evidence="8">
    <location>
        <begin position="371"/>
        <end position="419"/>
    </location>
</feature>
<evidence type="ECO:0000256" key="6">
    <source>
        <dbReference type="SAM" id="MobiDB-lite"/>
    </source>
</evidence>
<dbReference type="GO" id="GO:0030686">
    <property type="term" value="C:90S preribosome"/>
    <property type="evidence" value="ECO:0007669"/>
    <property type="project" value="TreeGrafter"/>
</dbReference>
<dbReference type="STRING" id="56484.A0A1Y2EV05"/>
<dbReference type="PANTHER" id="PTHR14927">
    <property type="entry name" value="NUCLEOLAR PROTEIN 10"/>
    <property type="match status" value="1"/>
</dbReference>
<feature type="domain" description="Nucleolar protein 10-like N-terminal" evidence="9">
    <location>
        <begin position="5"/>
        <end position="369"/>
    </location>
</feature>
<feature type="compositionally biased region" description="Basic and acidic residues" evidence="6">
    <location>
        <begin position="639"/>
        <end position="648"/>
    </location>
</feature>
<sequence length="692" mass="77813">MVLKVQRANDVQVYTVSGSGSKSIPDWLARKNKKTLRNDAEYKSRIELLQDFEFPEASNRIRLSRDGEFAMATGTYKPHIRLYEFSQMSMKFERHTDAENVTFEILSDDWTKSVHLQGDRSIDLHTAGGIYYSTRIPTFGRDLSYHYPTADVLVGAASDEVYRLNLDQGRFLNSLKLESASQGVNVTDICSAHQLFGFGTHNGTVEFWDPRVRSRVGILDLNKQNDPVAITALRFAEDGLNLAVGSNTGITTLFDLRSPQALLTKDQGYGLPIKQLHYLQAPPSDTTSRLLSADSKIIKLWDVQTGKPHTSIEPPNDINDVQPVPGSGLIFVANEGIPMHTFYVPSLGPAPRWCSFLDNLTEELEETEASVYANYKFVTRKELDDLGLQHLVGTNVVRAYMHGYFIDFRLYEKAKLIANPFEYAEHRQKTIAAKLEKERESRIRSSKKTKVNNTLAARLLKAEERERAKAARKGDTAEVADVASTSIVEDARFRDAFNDEDFRVDEASHEFNIINPTRSTKRGLTAVEESEDERANNGISSDDESSDSDASEQEAKDERKSDKSASRASDDQIRTIKVDQGKKQKEKKAVAFSEPIMVSREAEVNENGAPQKRARSFGSRLSTETIKQARMAQIQANIKHDVAGKGTKEMTFLPEPKEKKRSKGDGRDEGKTRQEYQGRRSASGNTFRKMRS</sequence>
<comment type="caution">
    <text evidence="10">The sequence shown here is derived from an EMBL/GenBank/DDBJ whole genome shotgun (WGS) entry which is preliminary data.</text>
</comment>
<dbReference type="GO" id="GO:0000462">
    <property type="term" value="P:maturation of SSU-rRNA from tricistronic rRNA transcript (SSU-rRNA, 5.8S rRNA, LSU-rRNA)"/>
    <property type="evidence" value="ECO:0007669"/>
    <property type="project" value="TreeGrafter"/>
</dbReference>
<dbReference type="AlphaFoldDB" id="A0A1Y2EV05"/>
<reference evidence="10 11" key="1">
    <citation type="submission" date="2016-07" db="EMBL/GenBank/DDBJ databases">
        <title>Pervasive Adenine N6-methylation of Active Genes in Fungi.</title>
        <authorList>
            <consortium name="DOE Joint Genome Institute"/>
            <person name="Mondo S.J."/>
            <person name="Dannebaum R.O."/>
            <person name="Kuo R.C."/>
            <person name="Labutti K."/>
            <person name="Haridas S."/>
            <person name="Kuo A."/>
            <person name="Salamov A."/>
            <person name="Ahrendt S.R."/>
            <person name="Lipzen A."/>
            <person name="Sullivan W."/>
            <person name="Andreopoulos W.B."/>
            <person name="Clum A."/>
            <person name="Lindquist E."/>
            <person name="Daum C."/>
            <person name="Ramamoorthy G.K."/>
            <person name="Gryganskyi A."/>
            <person name="Culley D."/>
            <person name="Magnuson J.K."/>
            <person name="James T.Y."/>
            <person name="O'Malley M.A."/>
            <person name="Stajich J.E."/>
            <person name="Spatafora J.W."/>
            <person name="Visel A."/>
            <person name="Grigoriev I.V."/>
        </authorList>
    </citation>
    <scope>NUCLEOTIDE SEQUENCE [LARGE SCALE GENOMIC DNA]</scope>
    <source>
        <strain evidence="10 11">12-1054</strain>
    </source>
</reference>
<feature type="compositionally biased region" description="Basic and acidic residues" evidence="6">
    <location>
        <begin position="655"/>
        <end position="678"/>
    </location>
</feature>
<evidence type="ECO:0000259" key="8">
    <source>
        <dbReference type="Pfam" id="PF23097"/>
    </source>
</evidence>
<gene>
    <name evidence="10" type="ORF">BCR37DRAFT_384035</name>
</gene>
<protein>
    <submittedName>
        <fullName evidence="10">WD40-repeat-containing domain protein</fullName>
    </submittedName>
</protein>
<dbReference type="OrthoDB" id="273340at2759"/>
<comment type="subcellular location">
    <subcellularLocation>
        <location evidence="1">Nucleus</location>
        <location evidence="1">Nucleolus</location>
    </subcellularLocation>
</comment>
<evidence type="ECO:0000256" key="3">
    <source>
        <dbReference type="ARBA" id="ARBA00022574"/>
    </source>
</evidence>
<dbReference type="Pfam" id="PF23097">
    <property type="entry name" value="NOL10_2nd"/>
    <property type="match status" value="1"/>
</dbReference>
<dbReference type="InterPro" id="IPR012580">
    <property type="entry name" value="NUC153"/>
</dbReference>
<feature type="domain" description="NUC153" evidence="7">
    <location>
        <begin position="490"/>
        <end position="517"/>
    </location>
</feature>
<evidence type="ECO:0000259" key="9">
    <source>
        <dbReference type="Pfam" id="PF23098"/>
    </source>
</evidence>
<dbReference type="InterPro" id="IPR040382">
    <property type="entry name" value="NOL10/Enp2"/>
</dbReference>
<evidence type="ECO:0000256" key="1">
    <source>
        <dbReference type="ARBA" id="ARBA00004604"/>
    </source>
</evidence>
<dbReference type="SUPFAM" id="SSF50978">
    <property type="entry name" value="WD40 repeat-like"/>
    <property type="match status" value="1"/>
</dbReference>
<feature type="region of interest" description="Disordered" evidence="6">
    <location>
        <begin position="639"/>
        <end position="692"/>
    </location>
</feature>
<dbReference type="InterPro" id="IPR056551">
    <property type="entry name" value="Beta-prop_NOL10_N"/>
</dbReference>
<dbReference type="Proteomes" id="UP000193685">
    <property type="component" value="Unassembled WGS sequence"/>
</dbReference>
<keyword evidence="3" id="KW-0853">WD repeat</keyword>
<proteinExistence type="inferred from homology"/>
<feature type="compositionally biased region" description="Basic and acidic residues" evidence="6">
    <location>
        <begin position="553"/>
        <end position="589"/>
    </location>
</feature>
<organism evidence="10 11">
    <name type="scientific">Protomyces lactucae-debilis</name>
    <dbReference type="NCBI Taxonomy" id="2754530"/>
    <lineage>
        <taxon>Eukaryota</taxon>
        <taxon>Fungi</taxon>
        <taxon>Dikarya</taxon>
        <taxon>Ascomycota</taxon>
        <taxon>Taphrinomycotina</taxon>
        <taxon>Taphrinomycetes</taxon>
        <taxon>Taphrinales</taxon>
        <taxon>Protomycetaceae</taxon>
        <taxon>Protomyces</taxon>
    </lineage>
</organism>
<dbReference type="Pfam" id="PF08159">
    <property type="entry name" value="NUC153"/>
    <property type="match status" value="1"/>
</dbReference>
<evidence type="ECO:0000313" key="11">
    <source>
        <dbReference type="Proteomes" id="UP000193685"/>
    </source>
</evidence>
<dbReference type="Gene3D" id="2.130.10.10">
    <property type="entry name" value="YVTN repeat-like/Quinoprotein amine dehydrogenase"/>
    <property type="match status" value="1"/>
</dbReference>
<keyword evidence="4" id="KW-0677">Repeat</keyword>
<keyword evidence="5" id="KW-0539">Nucleus</keyword>